<dbReference type="PANTHER" id="PTHR30238:SF4">
    <property type="entry name" value="SLL1022 PROTEIN"/>
    <property type="match status" value="1"/>
</dbReference>
<feature type="transmembrane region" description="Helical" evidence="6">
    <location>
        <begin position="75"/>
        <end position="94"/>
    </location>
</feature>
<dbReference type="InterPro" id="IPR005496">
    <property type="entry name" value="Integral_membrane_TerC"/>
</dbReference>
<feature type="transmembrane region" description="Helical" evidence="6">
    <location>
        <begin position="48"/>
        <end position="69"/>
    </location>
</feature>
<dbReference type="EMBL" id="NFMF01000006">
    <property type="protein sequence ID" value="PNH21785.1"/>
    <property type="molecule type" value="Genomic_DNA"/>
</dbReference>
<dbReference type="PANTHER" id="PTHR30238">
    <property type="entry name" value="MEMBRANE BOUND PREDICTED REDOX MODULATOR"/>
    <property type="match status" value="1"/>
</dbReference>
<dbReference type="AlphaFoldDB" id="A0A2J8BAI9"/>
<sequence length="230" mass="24721">MQSLESILVFDITMVIQVILIDLALGADNSVVIGLAAKNLRPELQRKAIWYGTAGAILLRFLMAFAVSWVLQIPYAKTIGGLILVYIGISLIGAKEAEGDMKVDAKNTLLGAIKTIMMADMLMSMDNVLGIVGVTNNHWGLLILGMLISVPIIVFGSTVVVKVMHKLPVLIYIGGAILAWAAASMVITDQYLATHIGDIRAYSGIVKAVFLVLTVGGGFLWKYSRSKGTE</sequence>
<evidence type="ECO:0000313" key="7">
    <source>
        <dbReference type="EMBL" id="PNH21785.1"/>
    </source>
</evidence>
<feature type="transmembrane region" description="Helical" evidence="6">
    <location>
        <begin position="139"/>
        <end position="160"/>
    </location>
</feature>
<keyword evidence="3 6" id="KW-0812">Transmembrane</keyword>
<comment type="similarity">
    <text evidence="2">Belongs to the TerC family.</text>
</comment>
<gene>
    <name evidence="7" type="ORF">CAL30_04845</name>
</gene>
<feature type="transmembrane region" description="Helical" evidence="6">
    <location>
        <begin position="6"/>
        <end position="27"/>
    </location>
</feature>
<evidence type="ECO:0000256" key="3">
    <source>
        <dbReference type="ARBA" id="ARBA00022692"/>
    </source>
</evidence>
<proteinExistence type="inferred from homology"/>
<dbReference type="RefSeq" id="WP_007392235.1">
    <property type="nucleotide sequence ID" value="NZ_NFMF01000006.1"/>
</dbReference>
<evidence type="ECO:0000256" key="4">
    <source>
        <dbReference type="ARBA" id="ARBA00022989"/>
    </source>
</evidence>
<dbReference type="Proteomes" id="UP000242958">
    <property type="component" value="Unassembled WGS sequence"/>
</dbReference>
<evidence type="ECO:0008006" key="9">
    <source>
        <dbReference type="Google" id="ProtNLM"/>
    </source>
</evidence>
<evidence type="ECO:0000256" key="5">
    <source>
        <dbReference type="ARBA" id="ARBA00023136"/>
    </source>
</evidence>
<evidence type="ECO:0000256" key="2">
    <source>
        <dbReference type="ARBA" id="ARBA00007511"/>
    </source>
</evidence>
<feature type="transmembrane region" description="Helical" evidence="6">
    <location>
        <begin position="199"/>
        <end position="221"/>
    </location>
</feature>
<comment type="caution">
    <text evidence="7">The sequence shown here is derived from an EMBL/GenBank/DDBJ whole genome shotgun (WGS) entry which is preliminary data.</text>
</comment>
<comment type="subcellular location">
    <subcellularLocation>
        <location evidence="1">Membrane</location>
        <topology evidence="1">Multi-pass membrane protein</topology>
    </subcellularLocation>
</comment>
<keyword evidence="4 6" id="KW-1133">Transmembrane helix</keyword>
<accession>A0A2J8BAI9</accession>
<reference evidence="7 8" key="1">
    <citation type="submission" date="2017-05" db="EMBL/GenBank/DDBJ databases">
        <authorList>
            <person name="Song R."/>
            <person name="Chenine A.L."/>
            <person name="Ruprecht R.M."/>
        </authorList>
    </citation>
    <scope>NUCLEOTIDE SEQUENCE [LARGE SCALE GENOMIC DNA]</scope>
    <source>
        <strain evidence="7 8">KA00229</strain>
    </source>
</reference>
<organism evidence="7 8">
    <name type="scientific">Megasphaera hutchinsoni</name>
    <dbReference type="NCBI Taxonomy" id="1588748"/>
    <lineage>
        <taxon>Bacteria</taxon>
        <taxon>Bacillati</taxon>
        <taxon>Bacillota</taxon>
        <taxon>Negativicutes</taxon>
        <taxon>Veillonellales</taxon>
        <taxon>Veillonellaceae</taxon>
        <taxon>Megasphaera</taxon>
    </lineage>
</organism>
<dbReference type="NCBIfam" id="TIGR03717">
    <property type="entry name" value="R_switched_YjbE"/>
    <property type="match status" value="1"/>
</dbReference>
<dbReference type="GO" id="GO:0016020">
    <property type="term" value="C:membrane"/>
    <property type="evidence" value="ECO:0007669"/>
    <property type="project" value="UniProtKB-SubCell"/>
</dbReference>
<evidence type="ECO:0000313" key="8">
    <source>
        <dbReference type="Proteomes" id="UP000242958"/>
    </source>
</evidence>
<evidence type="ECO:0000256" key="1">
    <source>
        <dbReference type="ARBA" id="ARBA00004141"/>
    </source>
</evidence>
<evidence type="ECO:0000256" key="6">
    <source>
        <dbReference type="SAM" id="Phobius"/>
    </source>
</evidence>
<dbReference type="InterPro" id="IPR022301">
    <property type="entry name" value="Integral_membrane_YjbE"/>
</dbReference>
<protein>
    <recommendedName>
        <fullName evidence="9">Tellurium resistance protein TerC</fullName>
    </recommendedName>
</protein>
<name>A0A2J8BAI9_9FIRM</name>
<keyword evidence="5 6" id="KW-0472">Membrane</keyword>
<feature type="transmembrane region" description="Helical" evidence="6">
    <location>
        <begin position="167"/>
        <end position="187"/>
    </location>
</feature>
<dbReference type="Pfam" id="PF03741">
    <property type="entry name" value="TerC"/>
    <property type="match status" value="1"/>
</dbReference>